<organism evidence="2 3">
    <name type="scientific">candidate division WWE3 bacterium</name>
    <dbReference type="NCBI Taxonomy" id="2053526"/>
    <lineage>
        <taxon>Bacteria</taxon>
        <taxon>Katanobacteria</taxon>
    </lineage>
</organism>
<keyword evidence="1" id="KW-0472">Membrane</keyword>
<name>A0A955LH41_UNCKA</name>
<reference evidence="2" key="1">
    <citation type="submission" date="2020-04" db="EMBL/GenBank/DDBJ databases">
        <authorList>
            <person name="Zhang T."/>
        </authorList>
    </citation>
    <scope>NUCLEOTIDE SEQUENCE</scope>
    <source>
        <strain evidence="2">HKST-UBA01</strain>
    </source>
</reference>
<dbReference type="EMBL" id="JAGQKX010000064">
    <property type="protein sequence ID" value="MCA9390300.1"/>
    <property type="molecule type" value="Genomic_DNA"/>
</dbReference>
<keyword evidence="1" id="KW-0812">Transmembrane</keyword>
<reference evidence="2" key="2">
    <citation type="journal article" date="2021" name="Microbiome">
        <title>Successional dynamics and alternative stable states in a saline activated sludge microbial community over 9 years.</title>
        <authorList>
            <person name="Wang Y."/>
            <person name="Ye J."/>
            <person name="Ju F."/>
            <person name="Liu L."/>
            <person name="Boyd J.A."/>
            <person name="Deng Y."/>
            <person name="Parks D.H."/>
            <person name="Jiang X."/>
            <person name="Yin X."/>
            <person name="Woodcroft B.J."/>
            <person name="Tyson G.W."/>
            <person name="Hugenholtz P."/>
            <person name="Polz M.F."/>
            <person name="Zhang T."/>
        </authorList>
    </citation>
    <scope>NUCLEOTIDE SEQUENCE</scope>
    <source>
        <strain evidence="2">HKST-UBA01</strain>
    </source>
</reference>
<accession>A0A955LH41</accession>
<sequence length="173" mass="19414">MKANRTRIISALVVIFLIIIGFIYTSSTGVTPHEEFHVHAAFQQFIGDERQSYANEQFMHVEPCTLDDHHNDSAKTPDEKAHLHDLNGEVVHVHDETATWNDFFTGLGVTLPENAIGYINGVEDNNFLDAPIENYDRLLIVDENTTDIDGKIYNLPSVEDIRSVENASESCGN</sequence>
<proteinExistence type="predicted"/>
<keyword evidence="1" id="KW-1133">Transmembrane helix</keyword>
<evidence type="ECO:0000313" key="3">
    <source>
        <dbReference type="Proteomes" id="UP000701698"/>
    </source>
</evidence>
<protein>
    <submittedName>
        <fullName evidence="2">Uncharacterized protein</fullName>
    </submittedName>
</protein>
<gene>
    <name evidence="2" type="ORF">KC571_02745</name>
</gene>
<comment type="caution">
    <text evidence="2">The sequence shown here is derived from an EMBL/GenBank/DDBJ whole genome shotgun (WGS) entry which is preliminary data.</text>
</comment>
<dbReference type="Proteomes" id="UP000701698">
    <property type="component" value="Unassembled WGS sequence"/>
</dbReference>
<feature type="transmembrane region" description="Helical" evidence="1">
    <location>
        <begin position="7"/>
        <end position="24"/>
    </location>
</feature>
<evidence type="ECO:0000256" key="1">
    <source>
        <dbReference type="SAM" id="Phobius"/>
    </source>
</evidence>
<evidence type="ECO:0000313" key="2">
    <source>
        <dbReference type="EMBL" id="MCA9390300.1"/>
    </source>
</evidence>
<dbReference type="AlphaFoldDB" id="A0A955LH41"/>